<dbReference type="KEGG" id="nfl:COO91_06178"/>
<dbReference type="Proteomes" id="UP000232003">
    <property type="component" value="Chromosome"/>
</dbReference>
<sequence>MKLEEVELSDDKSFWLITLGFDIPKKPLKSQLENFIATSLTSTPVLY</sequence>
<keyword evidence="2" id="KW-1185">Reference proteome</keyword>
<evidence type="ECO:0000313" key="2">
    <source>
        <dbReference type="Proteomes" id="UP000232003"/>
    </source>
</evidence>
<gene>
    <name evidence="1" type="ORF">COO91_06178</name>
</gene>
<evidence type="ECO:0000313" key="1">
    <source>
        <dbReference type="EMBL" id="AUB40172.1"/>
    </source>
</evidence>
<dbReference type="EMBL" id="CP024785">
    <property type="protein sequence ID" value="AUB40172.1"/>
    <property type="molecule type" value="Genomic_DNA"/>
</dbReference>
<accession>A0A2K8SXL2</accession>
<dbReference type="AlphaFoldDB" id="A0A2K8SXL2"/>
<organism evidence="1 2">
    <name type="scientific">Nostoc flagelliforme CCNUN1</name>
    <dbReference type="NCBI Taxonomy" id="2038116"/>
    <lineage>
        <taxon>Bacteria</taxon>
        <taxon>Bacillati</taxon>
        <taxon>Cyanobacteriota</taxon>
        <taxon>Cyanophyceae</taxon>
        <taxon>Nostocales</taxon>
        <taxon>Nostocaceae</taxon>
        <taxon>Nostoc</taxon>
    </lineage>
</organism>
<protein>
    <submittedName>
        <fullName evidence="1">Uncharacterized protein</fullName>
    </submittedName>
</protein>
<proteinExistence type="predicted"/>
<name>A0A2K8SXL2_9NOSO</name>
<dbReference type="RefSeq" id="WP_208766516.1">
    <property type="nucleotide sequence ID" value="NZ_CAWNNC010000001.1"/>
</dbReference>
<reference evidence="1 2" key="1">
    <citation type="submission" date="2017-11" db="EMBL/GenBank/DDBJ databases">
        <title>Complete genome of a free-living desiccation-tolerant cyanobacterium and its photosynthetic adaptation to extreme terrestrial habitat.</title>
        <authorList>
            <person name="Shang J."/>
        </authorList>
    </citation>
    <scope>NUCLEOTIDE SEQUENCE [LARGE SCALE GENOMIC DNA]</scope>
    <source>
        <strain evidence="1 2">CCNUN1</strain>
    </source>
</reference>